<dbReference type="Gene3D" id="2.60.480.10">
    <property type="entry name" value="eubacterium ventriosum atcc domain"/>
    <property type="match status" value="1"/>
</dbReference>
<keyword evidence="1" id="KW-0472">Membrane</keyword>
<accession>A0A8J3B7P6</accession>
<name>A0A8J3B7P6_9BACI</name>
<organism evidence="3 4">
    <name type="scientific">Calditerricola satsumensis</name>
    <dbReference type="NCBI Taxonomy" id="373054"/>
    <lineage>
        <taxon>Bacteria</taxon>
        <taxon>Bacillati</taxon>
        <taxon>Bacillota</taxon>
        <taxon>Bacilli</taxon>
        <taxon>Bacillales</taxon>
        <taxon>Bacillaceae</taxon>
        <taxon>Calditerricola</taxon>
    </lineage>
</organism>
<reference evidence="3" key="1">
    <citation type="journal article" date="2014" name="Int. J. Syst. Evol. Microbiol.">
        <title>Complete genome sequence of Corynebacterium casei LMG S-19264T (=DSM 44701T), isolated from a smear-ripened cheese.</title>
        <authorList>
            <consortium name="US DOE Joint Genome Institute (JGI-PGF)"/>
            <person name="Walter F."/>
            <person name="Albersmeier A."/>
            <person name="Kalinowski J."/>
            <person name="Ruckert C."/>
        </authorList>
    </citation>
    <scope>NUCLEOTIDE SEQUENCE</scope>
    <source>
        <strain evidence="3">JCM 14719</strain>
    </source>
</reference>
<dbReference type="RefSeq" id="WP_054670873.1">
    <property type="nucleotide sequence ID" value="NZ_BMOF01000022.1"/>
</dbReference>
<evidence type="ECO:0000313" key="3">
    <source>
        <dbReference type="EMBL" id="GGK00358.1"/>
    </source>
</evidence>
<keyword evidence="4" id="KW-1185">Reference proteome</keyword>
<gene>
    <name evidence="3" type="ORF">GCM10007043_13030</name>
</gene>
<reference evidence="3" key="2">
    <citation type="submission" date="2020-09" db="EMBL/GenBank/DDBJ databases">
        <authorList>
            <person name="Sun Q."/>
            <person name="Ohkuma M."/>
        </authorList>
    </citation>
    <scope>NUCLEOTIDE SEQUENCE</scope>
    <source>
        <strain evidence="3">JCM 14719</strain>
    </source>
</reference>
<proteinExistence type="predicted"/>
<dbReference type="Proteomes" id="UP000637720">
    <property type="component" value="Unassembled WGS sequence"/>
</dbReference>
<dbReference type="AlphaFoldDB" id="A0A8J3B7P6"/>
<keyword evidence="1" id="KW-0812">Transmembrane</keyword>
<feature type="transmembrane region" description="Helical" evidence="1">
    <location>
        <begin position="99"/>
        <end position="120"/>
    </location>
</feature>
<dbReference type="InterPro" id="IPR038548">
    <property type="entry name" value="SporV_AA_N_sf"/>
</dbReference>
<dbReference type="Pfam" id="PF12164">
    <property type="entry name" value="SporV_AA"/>
    <property type="match status" value="1"/>
</dbReference>
<evidence type="ECO:0000313" key="4">
    <source>
        <dbReference type="Proteomes" id="UP000637720"/>
    </source>
</evidence>
<keyword evidence="1" id="KW-1133">Transmembrane helix</keyword>
<sequence length="207" mass="23658">MASANTTLYMSMKERIYVRPQTVVKVGDVATFVGDPAVIQMLRPLPLYPIQMSDGQLVVIDVMHVIDAIHRRLPHVDVVPVGPTETIIEVLYDRRRPHLLFVALTWILLFVGSGLALMNFHGDVSMEEVHRRLYFLITGEFNAEPLVLQIPYSLGIGVGMVLFFNHLFRKKLNEEPSPLEVEMFLYQQNLDQYVIANERAKREKDGP</sequence>
<feature type="transmembrane region" description="Helical" evidence="1">
    <location>
        <begin position="150"/>
        <end position="168"/>
    </location>
</feature>
<dbReference type="EMBL" id="BMOF01000022">
    <property type="protein sequence ID" value="GGK00358.1"/>
    <property type="molecule type" value="Genomic_DNA"/>
</dbReference>
<evidence type="ECO:0000259" key="2">
    <source>
        <dbReference type="Pfam" id="PF12164"/>
    </source>
</evidence>
<feature type="domain" description="Stage V sporulation protein AA" evidence="2">
    <location>
        <begin position="6"/>
        <end position="92"/>
    </location>
</feature>
<dbReference type="InterPro" id="IPR021997">
    <property type="entry name" value="SporV_AA"/>
</dbReference>
<evidence type="ECO:0000256" key="1">
    <source>
        <dbReference type="SAM" id="Phobius"/>
    </source>
</evidence>
<protein>
    <submittedName>
        <fullName evidence="3">Stage V sporulation protein AA</fullName>
    </submittedName>
</protein>
<comment type="caution">
    <text evidence="3">The sequence shown here is derived from an EMBL/GenBank/DDBJ whole genome shotgun (WGS) entry which is preliminary data.</text>
</comment>